<dbReference type="InterPro" id="IPR017930">
    <property type="entry name" value="Myb_dom"/>
</dbReference>
<dbReference type="InterPro" id="IPR050560">
    <property type="entry name" value="MYB_TF"/>
</dbReference>
<evidence type="ECO:0000256" key="3">
    <source>
        <dbReference type="ARBA" id="ARBA00023015"/>
    </source>
</evidence>
<evidence type="ECO:0000256" key="4">
    <source>
        <dbReference type="ARBA" id="ARBA00023125"/>
    </source>
</evidence>
<evidence type="ECO:0000256" key="6">
    <source>
        <dbReference type="ARBA" id="ARBA00023242"/>
    </source>
</evidence>
<evidence type="ECO:0000259" key="9">
    <source>
        <dbReference type="PROSITE" id="PS51294"/>
    </source>
</evidence>
<dbReference type="SUPFAM" id="SSF46689">
    <property type="entry name" value="Homeodomain-like"/>
    <property type="match status" value="2"/>
</dbReference>
<feature type="domain" description="Myb-like" evidence="8">
    <location>
        <begin position="137"/>
        <end position="187"/>
    </location>
</feature>
<feature type="region of interest" description="Disordered" evidence="7">
    <location>
        <begin position="436"/>
        <end position="498"/>
    </location>
</feature>
<feature type="region of interest" description="Disordered" evidence="7">
    <location>
        <begin position="542"/>
        <end position="569"/>
    </location>
</feature>
<dbReference type="PANTHER" id="PTHR45614:SF25">
    <property type="entry name" value="MYB PROTEIN"/>
    <property type="match status" value="1"/>
</dbReference>
<feature type="compositionally biased region" description="Polar residues" evidence="7">
    <location>
        <begin position="217"/>
        <end position="231"/>
    </location>
</feature>
<feature type="region of interest" description="Disordered" evidence="7">
    <location>
        <begin position="387"/>
        <end position="407"/>
    </location>
</feature>
<feature type="region of interest" description="Disordered" evidence="7">
    <location>
        <begin position="16"/>
        <end position="40"/>
    </location>
</feature>
<dbReference type="GeneID" id="111249623"/>
<dbReference type="KEGG" id="vde:111249623"/>
<keyword evidence="3" id="KW-0805">Transcription regulation</keyword>
<evidence type="ECO:0000259" key="8">
    <source>
        <dbReference type="PROSITE" id="PS50090"/>
    </source>
</evidence>
<dbReference type="FunFam" id="1.10.10.60:FF:000016">
    <property type="entry name" value="Transcriptional activator Myb isoform A"/>
    <property type="match status" value="1"/>
</dbReference>
<dbReference type="InterPro" id="IPR009057">
    <property type="entry name" value="Homeodomain-like_sf"/>
</dbReference>
<dbReference type="GO" id="GO:0000981">
    <property type="term" value="F:DNA-binding transcription factor activity, RNA polymerase II-specific"/>
    <property type="evidence" value="ECO:0007669"/>
    <property type="project" value="TreeGrafter"/>
</dbReference>
<name>A0A7M7JZE2_VARDE</name>
<dbReference type="RefSeq" id="XP_022659442.1">
    <property type="nucleotide sequence ID" value="XM_022803707.1"/>
</dbReference>
<dbReference type="SMART" id="SM00717">
    <property type="entry name" value="SANT"/>
    <property type="match status" value="3"/>
</dbReference>
<dbReference type="CDD" id="cd00167">
    <property type="entry name" value="SANT"/>
    <property type="match status" value="3"/>
</dbReference>
<dbReference type="GO" id="GO:0005634">
    <property type="term" value="C:nucleus"/>
    <property type="evidence" value="ECO:0007669"/>
    <property type="project" value="UniProtKB-SubCell"/>
</dbReference>
<proteinExistence type="predicted"/>
<accession>A0A7M7JZE2</accession>
<dbReference type="InParanoid" id="A0A7M7JZE2"/>
<feature type="domain" description="HTH myb-type" evidence="9">
    <location>
        <begin position="85"/>
        <end position="140"/>
    </location>
</feature>
<feature type="domain" description="Myb-like" evidence="8">
    <location>
        <begin position="32"/>
        <end position="84"/>
    </location>
</feature>
<feature type="compositionally biased region" description="Low complexity" evidence="7">
    <location>
        <begin position="27"/>
        <end position="37"/>
    </location>
</feature>
<evidence type="ECO:0000256" key="5">
    <source>
        <dbReference type="ARBA" id="ARBA00023163"/>
    </source>
</evidence>
<keyword evidence="5" id="KW-0804">Transcription</keyword>
<dbReference type="AlphaFoldDB" id="A0A7M7JZE2"/>
<keyword evidence="6" id="KW-0539">Nucleus</keyword>
<dbReference type="PANTHER" id="PTHR45614">
    <property type="entry name" value="MYB PROTEIN-RELATED"/>
    <property type="match status" value="1"/>
</dbReference>
<dbReference type="OrthoDB" id="2143914at2759"/>
<dbReference type="GO" id="GO:0000978">
    <property type="term" value="F:RNA polymerase II cis-regulatory region sequence-specific DNA binding"/>
    <property type="evidence" value="ECO:0007669"/>
    <property type="project" value="TreeGrafter"/>
</dbReference>
<evidence type="ECO:0000256" key="2">
    <source>
        <dbReference type="ARBA" id="ARBA00022737"/>
    </source>
</evidence>
<feature type="region of interest" description="Disordered" evidence="7">
    <location>
        <begin position="181"/>
        <end position="231"/>
    </location>
</feature>
<evidence type="ECO:0000256" key="7">
    <source>
        <dbReference type="SAM" id="MobiDB-lite"/>
    </source>
</evidence>
<dbReference type="Pfam" id="PF00249">
    <property type="entry name" value="Myb_DNA-binding"/>
    <property type="match status" value="1"/>
</dbReference>
<dbReference type="InterPro" id="IPR001005">
    <property type="entry name" value="SANT/Myb"/>
</dbReference>
<dbReference type="PROSITE" id="PS50090">
    <property type="entry name" value="MYB_LIKE"/>
    <property type="match status" value="3"/>
</dbReference>
<dbReference type="EnsemblMetazoa" id="XM_022803707">
    <property type="protein sequence ID" value="XP_022659442"/>
    <property type="gene ID" value="LOC111249623"/>
</dbReference>
<organism evidence="10 11">
    <name type="scientific">Varroa destructor</name>
    <name type="common">Honeybee mite</name>
    <dbReference type="NCBI Taxonomy" id="109461"/>
    <lineage>
        <taxon>Eukaryota</taxon>
        <taxon>Metazoa</taxon>
        <taxon>Ecdysozoa</taxon>
        <taxon>Arthropoda</taxon>
        <taxon>Chelicerata</taxon>
        <taxon>Arachnida</taxon>
        <taxon>Acari</taxon>
        <taxon>Parasitiformes</taxon>
        <taxon>Mesostigmata</taxon>
        <taxon>Gamasina</taxon>
        <taxon>Dermanyssoidea</taxon>
        <taxon>Varroidae</taxon>
        <taxon>Varroa</taxon>
    </lineage>
</organism>
<feature type="domain" description="Myb-like" evidence="8">
    <location>
        <begin position="85"/>
        <end position="136"/>
    </location>
</feature>
<keyword evidence="4" id="KW-0238">DNA-binding</keyword>
<evidence type="ECO:0000256" key="1">
    <source>
        <dbReference type="ARBA" id="ARBA00004123"/>
    </source>
</evidence>
<protein>
    <submittedName>
        <fullName evidence="10">Uncharacterized protein</fullName>
    </submittedName>
</protein>
<reference evidence="10" key="1">
    <citation type="submission" date="2021-01" db="UniProtKB">
        <authorList>
            <consortium name="EnsemblMetazoa"/>
        </authorList>
    </citation>
    <scope>IDENTIFICATION</scope>
</reference>
<evidence type="ECO:0000313" key="10">
    <source>
        <dbReference type="EnsemblMetazoa" id="XP_022659442"/>
    </source>
</evidence>
<keyword evidence="2" id="KW-0677">Repeat</keyword>
<dbReference type="Proteomes" id="UP000594260">
    <property type="component" value="Unplaced"/>
</dbReference>
<dbReference type="Gene3D" id="1.10.10.60">
    <property type="entry name" value="Homeodomain-like"/>
    <property type="match status" value="3"/>
</dbReference>
<feature type="domain" description="HTH myb-type" evidence="9">
    <location>
        <begin position="141"/>
        <end position="191"/>
    </location>
</feature>
<evidence type="ECO:0000313" key="11">
    <source>
        <dbReference type="Proteomes" id="UP000594260"/>
    </source>
</evidence>
<feature type="compositionally biased region" description="Polar residues" evidence="7">
    <location>
        <begin position="395"/>
        <end position="407"/>
    </location>
</feature>
<dbReference type="Pfam" id="PF13921">
    <property type="entry name" value="Myb_DNA-bind_6"/>
    <property type="match status" value="1"/>
</dbReference>
<sequence length="698" mass="78075">MNSTSSMMMLDDFDDSSYDDESFRNVSSSSTNKSKNSARWTKEEDELLKQLVQSIGQNRDWAVIASHFSDRSDVQCQQRWHKVVNPELVKGSWSKEEDEKVVELVKKYGPKRWTVIAKHLKGRIGKQCRERWHNHLNPNIKKSAWTREEEHAIIQYHSQLGNQWARIAKLLPGRTDNAIKNHWNSTLKKRVEGGENSRSSKRKSQSKRQNLGELGMGTNSGPCDASLSGNTSSMVLQDTTNLQKAETLDEFYPTSSTDSMQPVWQQDDFFNVNNTNMGGLPRCGMGVKMDEHGQRMATSTAVMSTACYPSPSPAKSDDVNHMLSPLNDIKVEELQDMEEDYNENNQDNMISPYAQQYDLRPTMRKEHQSYLMADNLPQRCLQTPPILKRRRPTQLDETTSISGNNAAPVLPTSQVTLRPGGYVKYDIPMPTSCTFSPSQFLKQPQTPSSSGPPLDTSVLSSPPSPSAMLCSTPKTAPQPRTPSKRDNATTPRTPTPFKRALAEIEKKRTNTGPTLDELDDLITPVAGPQAVFVATCNQLGQSEKENGSVHSGNGSSGGPGPRKARKSLHQSWANEKLPPVNEDYLYPETPSKTLIGDSSVHFAHSPPQILREALIERNPNVDLDHWSTNSSTMQSHGNSMIQQHKYKKRLEPLIAASQENIANAPFGAVLTGKTRDQLALTEQALYYMHRKPPRPLDL</sequence>
<dbReference type="FunCoup" id="A0A7M7JZE2">
    <property type="interactions" value="681"/>
</dbReference>
<dbReference type="FunFam" id="1.10.10.60:FF:000010">
    <property type="entry name" value="Transcriptional activator Myb isoform A"/>
    <property type="match status" value="1"/>
</dbReference>
<comment type="subcellular location">
    <subcellularLocation>
        <location evidence="1">Nucleus</location>
    </subcellularLocation>
</comment>
<keyword evidence="11" id="KW-1185">Reference proteome</keyword>
<feature type="domain" description="HTH myb-type" evidence="9">
    <location>
        <begin position="32"/>
        <end position="84"/>
    </location>
</feature>
<dbReference type="PROSITE" id="PS51294">
    <property type="entry name" value="HTH_MYB"/>
    <property type="match status" value="3"/>
</dbReference>
<feature type="compositionally biased region" description="Polar residues" evidence="7">
    <location>
        <begin position="436"/>
        <end position="461"/>
    </location>
</feature>